<evidence type="ECO:0000259" key="3">
    <source>
        <dbReference type="Pfam" id="PF16509"/>
    </source>
</evidence>
<dbReference type="Pfam" id="PF16509">
    <property type="entry name" value="KORA"/>
    <property type="match status" value="1"/>
</dbReference>
<organism evidence="4 5">
    <name type="scientific">Burkholderia cepacia</name>
    <name type="common">Pseudomonas cepacia</name>
    <dbReference type="NCBI Taxonomy" id="292"/>
    <lineage>
        <taxon>Bacteria</taxon>
        <taxon>Pseudomonadati</taxon>
        <taxon>Pseudomonadota</taxon>
        <taxon>Betaproteobacteria</taxon>
        <taxon>Burkholderiales</taxon>
        <taxon>Burkholderiaceae</taxon>
        <taxon>Burkholderia</taxon>
        <taxon>Burkholderia cepacia complex</taxon>
    </lineage>
</organism>
<gene>
    <name evidence="4" type="ORF">E3D37_45205</name>
</gene>
<name>A0AAX2RAC2_BURCE</name>
<dbReference type="InterPro" id="IPR032428">
    <property type="entry name" value="TrfB"/>
</dbReference>
<keyword evidence="2" id="KW-0804">Transcription</keyword>
<dbReference type="Proteomes" id="UP000298234">
    <property type="component" value="Unassembled WGS sequence"/>
</dbReference>
<sequence length="110" mass="13103">MYMQPLADMYRLPEEDFRRVADQTRMKERSLQVAREVLVEGRGLSEVGERHGMKRQQVLAIRNRFFAEYLQSSMFPPKWVRATVCAPQDLLDKFMVEVEQERIKYFSQKG</sequence>
<dbReference type="InterPro" id="IPR053721">
    <property type="entry name" value="Fimbrial_Adhesin_Reg"/>
</dbReference>
<dbReference type="Gene3D" id="1.10.10.2690">
    <property type="match status" value="1"/>
</dbReference>
<keyword evidence="1" id="KW-0805">Transcription regulation</keyword>
<evidence type="ECO:0000256" key="1">
    <source>
        <dbReference type="ARBA" id="ARBA00023015"/>
    </source>
</evidence>
<evidence type="ECO:0000313" key="4">
    <source>
        <dbReference type="EMBL" id="TEU31302.1"/>
    </source>
</evidence>
<accession>A0AAX2RAC2</accession>
<evidence type="ECO:0000313" key="5">
    <source>
        <dbReference type="Proteomes" id="UP000298234"/>
    </source>
</evidence>
<feature type="domain" description="TrfB transcriptional repressor protein" evidence="3">
    <location>
        <begin position="13"/>
        <end position="90"/>
    </location>
</feature>
<dbReference type="EMBL" id="SNSQ01000127">
    <property type="protein sequence ID" value="TEU31302.1"/>
    <property type="molecule type" value="Genomic_DNA"/>
</dbReference>
<evidence type="ECO:0000256" key="2">
    <source>
        <dbReference type="ARBA" id="ARBA00023163"/>
    </source>
</evidence>
<comment type="caution">
    <text evidence="4">The sequence shown here is derived from an EMBL/GenBank/DDBJ whole genome shotgun (WGS) entry which is preliminary data.</text>
</comment>
<protein>
    <submittedName>
        <fullName evidence="4">Transcriptional regulator</fullName>
    </submittedName>
</protein>
<dbReference type="AlphaFoldDB" id="A0AAX2RAC2"/>
<reference evidence="4 5" key="1">
    <citation type="submission" date="2019-03" db="EMBL/GenBank/DDBJ databases">
        <title>Burkholderia cepacia outbreak.</title>
        <authorList>
            <person name="Farzana R."/>
            <person name="Walsh T.R."/>
        </authorList>
    </citation>
    <scope>NUCLEOTIDE SEQUENCE [LARGE SCALE GENOMIC DNA]</scope>
    <source>
        <strain evidence="5">d13</strain>
    </source>
</reference>
<proteinExistence type="predicted"/>